<dbReference type="InterPro" id="IPR024083">
    <property type="entry name" value="Fumarase/histidase_N"/>
</dbReference>
<name>A0A0R1WBZ0_9LACO</name>
<dbReference type="PRINTS" id="PR00149">
    <property type="entry name" value="FUMRATELYASE"/>
</dbReference>
<feature type="binding site" evidence="4">
    <location>
        <position position="327"/>
    </location>
    <ligand>
        <name>substrate</name>
    </ligand>
</feature>
<gene>
    <name evidence="4" type="primary">fumC</name>
    <name evidence="7" type="ORF">FC49_GL000414</name>
</gene>
<evidence type="ECO:0000256" key="3">
    <source>
        <dbReference type="ARBA" id="ARBA00023239"/>
    </source>
</evidence>
<dbReference type="GO" id="GO:0004333">
    <property type="term" value="F:fumarate hydratase activity"/>
    <property type="evidence" value="ECO:0007669"/>
    <property type="project" value="UniProtKB-UniRule"/>
</dbReference>
<keyword evidence="4" id="KW-0816">Tricarboxylic acid cycle</keyword>
<dbReference type="UniPathway" id="UPA00223">
    <property type="reaction ID" value="UER01007"/>
</dbReference>
<dbReference type="InterPro" id="IPR020557">
    <property type="entry name" value="Fumarate_lyase_CS"/>
</dbReference>
<dbReference type="SUPFAM" id="SSF48557">
    <property type="entry name" value="L-aspartase-like"/>
    <property type="match status" value="1"/>
</dbReference>
<protein>
    <recommendedName>
        <fullName evidence="4">Fumarate hydratase class II</fullName>
        <shortName evidence="4">Fumarase C</shortName>
        <ecNumber evidence="4">4.2.1.2</ecNumber>
    </recommendedName>
    <alternativeName>
        <fullName evidence="4">Aerobic fumarase</fullName>
    </alternativeName>
    <alternativeName>
        <fullName evidence="4">Iron-independent fumarase</fullName>
    </alternativeName>
</protein>
<comment type="similarity">
    <text evidence="2 4">Belongs to the class-II fumarase/aspartase family. Fumarase subfamily.</text>
</comment>
<feature type="active site" evidence="4">
    <location>
        <position position="326"/>
    </location>
</feature>
<dbReference type="EMBL" id="AZGE01000012">
    <property type="protein sequence ID" value="KRM15367.1"/>
    <property type="molecule type" value="Genomic_DNA"/>
</dbReference>
<comment type="subcellular location">
    <subcellularLocation>
        <location evidence="4">Cytoplasm</location>
    </subcellularLocation>
</comment>
<dbReference type="FunFam" id="1.20.200.10:FF:000001">
    <property type="entry name" value="Fumarate hydratase, mitochondrial"/>
    <property type="match status" value="1"/>
</dbReference>
<evidence type="ECO:0000256" key="1">
    <source>
        <dbReference type="ARBA" id="ARBA00001494"/>
    </source>
</evidence>
<dbReference type="PANTHER" id="PTHR11444">
    <property type="entry name" value="ASPARTATEAMMONIA/ARGININOSUCCINATE/ADENYLOSUCCINATE LYASE"/>
    <property type="match status" value="1"/>
</dbReference>
<dbReference type="PATRIC" id="fig|1423779.3.peg.418"/>
<feature type="active site" description="Proton donor/acceptor" evidence="4">
    <location>
        <position position="196"/>
    </location>
</feature>
<comment type="caution">
    <text evidence="7">The sequence shown here is derived from an EMBL/GenBank/DDBJ whole genome shotgun (WGS) entry which is preliminary data.</text>
</comment>
<comment type="function">
    <text evidence="4">Involved in the TCA cycle. Catalyzes the stereospecific interconversion of fumarate to L-malate.</text>
</comment>
<organism evidence="7 8">
    <name type="scientific">Limosilactobacillus oris DSM 4864</name>
    <dbReference type="NCBI Taxonomy" id="1423779"/>
    <lineage>
        <taxon>Bacteria</taxon>
        <taxon>Bacillati</taxon>
        <taxon>Bacillota</taxon>
        <taxon>Bacilli</taxon>
        <taxon>Lactobacillales</taxon>
        <taxon>Lactobacillaceae</taxon>
        <taxon>Limosilactobacillus</taxon>
    </lineage>
</organism>
<dbReference type="Pfam" id="PF10415">
    <property type="entry name" value="FumaraseC_C"/>
    <property type="match status" value="1"/>
</dbReference>
<dbReference type="InterPro" id="IPR018951">
    <property type="entry name" value="Fumarase_C_C"/>
</dbReference>
<feature type="binding site" evidence="4">
    <location>
        <position position="195"/>
    </location>
    <ligand>
        <name>substrate</name>
    </ligand>
</feature>
<dbReference type="CDD" id="cd01362">
    <property type="entry name" value="Fumarase_classII"/>
    <property type="match status" value="1"/>
</dbReference>
<dbReference type="InterPro" id="IPR000362">
    <property type="entry name" value="Fumarate_lyase_fam"/>
</dbReference>
<dbReference type="PROSITE" id="PS00163">
    <property type="entry name" value="FUMARATE_LYASES"/>
    <property type="match status" value="1"/>
</dbReference>
<dbReference type="Proteomes" id="UP000050973">
    <property type="component" value="Unassembled WGS sequence"/>
</dbReference>
<keyword evidence="3 4" id="KW-0456">Lyase</keyword>
<dbReference type="AlphaFoldDB" id="A0A0R1WBZ0"/>
<dbReference type="InterPro" id="IPR008948">
    <property type="entry name" value="L-Aspartase-like"/>
</dbReference>
<feature type="binding site" evidence="4">
    <location>
        <begin position="112"/>
        <end position="114"/>
    </location>
    <ligand>
        <name>substrate</name>
    </ligand>
</feature>
<keyword evidence="4" id="KW-0963">Cytoplasm</keyword>
<comment type="pathway">
    <text evidence="4">Carbohydrate metabolism; tricarboxylic acid cycle; (S)-malate from fumarate: step 1/1.</text>
</comment>
<comment type="catalytic activity">
    <reaction evidence="4">
        <text>(S)-malate = fumarate + H2O</text>
        <dbReference type="Rhea" id="RHEA:12460"/>
        <dbReference type="ChEBI" id="CHEBI:15377"/>
        <dbReference type="ChEBI" id="CHEBI:15589"/>
        <dbReference type="ChEBI" id="CHEBI:29806"/>
        <dbReference type="EC" id="4.2.1.2"/>
    </reaction>
</comment>
<comment type="miscellaneous">
    <text evidence="4">There are 2 substrate-binding sites: the catalytic A site, and the non-catalytic B site that may play a role in the transfer of substrate or product between the active site and the solvent. Alternatively, the B site may bind allosteric effectors.</text>
</comment>
<comment type="caution">
    <text evidence="4">Lacks conserved residue(s) required for the propagation of feature annotation.</text>
</comment>
<comment type="subunit">
    <text evidence="4">Homotetramer.</text>
</comment>
<feature type="domain" description="Fumarase C C-terminal" evidence="6">
    <location>
        <begin position="417"/>
        <end position="469"/>
    </location>
</feature>
<reference evidence="7 8" key="1">
    <citation type="journal article" date="2015" name="Genome Announc.">
        <title>Expanding the biotechnology potential of lactobacilli through comparative genomics of 213 strains and associated genera.</title>
        <authorList>
            <person name="Sun Z."/>
            <person name="Harris H.M."/>
            <person name="McCann A."/>
            <person name="Guo C."/>
            <person name="Argimon S."/>
            <person name="Zhang W."/>
            <person name="Yang X."/>
            <person name="Jeffery I.B."/>
            <person name="Cooney J.C."/>
            <person name="Kagawa T.F."/>
            <person name="Liu W."/>
            <person name="Song Y."/>
            <person name="Salvetti E."/>
            <person name="Wrobel A."/>
            <person name="Rasinkangas P."/>
            <person name="Parkhill J."/>
            <person name="Rea M.C."/>
            <person name="O'Sullivan O."/>
            <person name="Ritari J."/>
            <person name="Douillard F.P."/>
            <person name="Paul Ross R."/>
            <person name="Yang R."/>
            <person name="Briner A.E."/>
            <person name="Felis G.E."/>
            <person name="de Vos W.M."/>
            <person name="Barrangou R."/>
            <person name="Klaenhammer T.R."/>
            <person name="Caufield P.W."/>
            <person name="Cui Y."/>
            <person name="Zhang H."/>
            <person name="O'Toole P.W."/>
        </authorList>
    </citation>
    <scope>NUCLEOTIDE SEQUENCE [LARGE SCALE GENOMIC DNA]</scope>
    <source>
        <strain evidence="7 8">DSM 4864</strain>
    </source>
</reference>
<evidence type="ECO:0000259" key="5">
    <source>
        <dbReference type="Pfam" id="PF00206"/>
    </source>
</evidence>
<dbReference type="Gene3D" id="1.10.275.10">
    <property type="entry name" value="Fumarase/aspartase (N-terminal domain)"/>
    <property type="match status" value="1"/>
</dbReference>
<dbReference type="GO" id="GO:0006106">
    <property type="term" value="P:fumarate metabolic process"/>
    <property type="evidence" value="ECO:0007669"/>
    <property type="project" value="InterPro"/>
</dbReference>
<dbReference type="HAMAP" id="MF_00743">
    <property type="entry name" value="FumaraseC"/>
    <property type="match status" value="1"/>
</dbReference>
<dbReference type="FunFam" id="1.10.40.30:FF:000002">
    <property type="entry name" value="Fumarate hydratase class II"/>
    <property type="match status" value="1"/>
</dbReference>
<dbReference type="PANTHER" id="PTHR11444:SF1">
    <property type="entry name" value="FUMARATE HYDRATASE, MITOCHONDRIAL"/>
    <property type="match status" value="1"/>
</dbReference>
<evidence type="ECO:0000313" key="7">
    <source>
        <dbReference type="EMBL" id="KRM15367.1"/>
    </source>
</evidence>
<dbReference type="Gene3D" id="1.20.200.10">
    <property type="entry name" value="Fumarase/aspartase (Central domain)"/>
    <property type="match status" value="1"/>
</dbReference>
<dbReference type="GO" id="GO:0006108">
    <property type="term" value="P:malate metabolic process"/>
    <property type="evidence" value="ECO:0007669"/>
    <property type="project" value="TreeGrafter"/>
</dbReference>
<dbReference type="PRINTS" id="PR00145">
    <property type="entry name" value="ARGSUCLYASE"/>
</dbReference>
<dbReference type="Pfam" id="PF00206">
    <property type="entry name" value="Lyase_1"/>
    <property type="match status" value="1"/>
</dbReference>
<feature type="binding site" evidence="4">
    <location>
        <begin position="332"/>
        <end position="334"/>
    </location>
    <ligand>
        <name>substrate</name>
    </ligand>
</feature>
<feature type="binding site" evidence="4">
    <location>
        <begin position="148"/>
        <end position="150"/>
    </location>
    <ligand>
        <name>substrate</name>
    </ligand>
</feature>
<dbReference type="InterPro" id="IPR005677">
    <property type="entry name" value="Fum_hydII"/>
</dbReference>
<sequence>MLLQDNPLEVFIMSDYRTEEDTLGPVKIPASALWGPQTERSRNNFPTGQYMPLAIIRALLNIKKAAAQANMETNAISADKGNLIVKAIDELLALSDEDLRKDFPLKVYQTGSGTQTNMNTNEVVAHKAHEINPDIEILPNDDVNKGQSSNDTFPTAMNVVALEALDNLKPAVQHLIDELKIKQDKYWKTVKVGRTHLQDAVPLTFGQEVSGYVSALEHDLDYIKTLEPTLNELAIGGTAVGTGLNAAEGMPEKIAEKLSEVYGLKLTAKSNKFYGLANHSGLDVVHGALKTLAADMFKIAQDIRFLASGPRAGYDELNIPANEPGSSIMPGKVNPTQAEAVTMAAIRVFGNDTVVTMASSQGNFEMNVYKPVLIDAFLESADLLAGTITGFADRCVAGMTVNEKRMAELVDNSLMTVTALSPHIGYHDSAKIAQAADKAGSTLKEAALKSGKVTEEQYDEWMDMLKMTNVDRED</sequence>
<evidence type="ECO:0000256" key="2">
    <source>
        <dbReference type="ARBA" id="ARBA00009084"/>
    </source>
</evidence>
<dbReference type="GO" id="GO:0008797">
    <property type="term" value="F:aspartate ammonia-lyase activity"/>
    <property type="evidence" value="ECO:0007669"/>
    <property type="project" value="UniProtKB-EC"/>
</dbReference>
<evidence type="ECO:0000256" key="4">
    <source>
        <dbReference type="HAMAP-Rule" id="MF_00743"/>
    </source>
</evidence>
<dbReference type="Gene3D" id="1.10.40.30">
    <property type="entry name" value="Fumarase/aspartase (C-terminal domain)"/>
    <property type="match status" value="1"/>
</dbReference>
<feature type="site" description="Important for catalytic activity" evidence="4">
    <location>
        <position position="339"/>
    </location>
</feature>
<dbReference type="GO" id="GO:0006099">
    <property type="term" value="P:tricarboxylic acid cycle"/>
    <property type="evidence" value="ECO:0007669"/>
    <property type="project" value="UniProtKB-UniRule"/>
</dbReference>
<evidence type="ECO:0000259" key="6">
    <source>
        <dbReference type="Pfam" id="PF10415"/>
    </source>
</evidence>
<comment type="catalytic activity">
    <reaction evidence="1">
        <text>L-aspartate = fumarate + NH4(+)</text>
        <dbReference type="Rhea" id="RHEA:16601"/>
        <dbReference type="ChEBI" id="CHEBI:28938"/>
        <dbReference type="ChEBI" id="CHEBI:29806"/>
        <dbReference type="ChEBI" id="CHEBI:29991"/>
        <dbReference type="EC" id="4.3.1.1"/>
    </reaction>
</comment>
<accession>A0A0R1WBZ0</accession>
<dbReference type="EC" id="4.2.1.2" evidence="4"/>
<feature type="domain" description="Fumarate lyase N-terminal" evidence="5">
    <location>
        <begin position="24"/>
        <end position="350"/>
    </location>
</feature>
<proteinExistence type="inferred from homology"/>
<dbReference type="InterPro" id="IPR022761">
    <property type="entry name" value="Fumarate_lyase_N"/>
</dbReference>
<dbReference type="GO" id="GO:0005737">
    <property type="term" value="C:cytoplasm"/>
    <property type="evidence" value="ECO:0007669"/>
    <property type="project" value="UniProtKB-SubCell"/>
</dbReference>
<evidence type="ECO:0000313" key="8">
    <source>
        <dbReference type="Proteomes" id="UP000050973"/>
    </source>
</evidence>